<protein>
    <submittedName>
        <fullName evidence="2">Uncharacterized protein</fullName>
    </submittedName>
</protein>
<reference evidence="2" key="1">
    <citation type="journal article" date="2014" name="Int. J. Syst. Evol. Microbiol.">
        <title>Complete genome sequence of Corynebacterium casei LMG S-19264T (=DSM 44701T), isolated from a smear-ripened cheese.</title>
        <authorList>
            <consortium name="US DOE Joint Genome Institute (JGI-PGF)"/>
            <person name="Walter F."/>
            <person name="Albersmeier A."/>
            <person name="Kalinowski J."/>
            <person name="Ruckert C."/>
        </authorList>
    </citation>
    <scope>NUCLEOTIDE SEQUENCE</scope>
    <source>
        <strain evidence="2">VKM Ac-1321</strain>
    </source>
</reference>
<keyword evidence="1" id="KW-0732">Signal</keyword>
<dbReference type="AlphaFoldDB" id="A0A9W6KRL6"/>
<dbReference type="Proteomes" id="UP001143480">
    <property type="component" value="Unassembled WGS sequence"/>
</dbReference>
<accession>A0A9W6KRL6</accession>
<dbReference type="EMBL" id="BSFP01000057">
    <property type="protein sequence ID" value="GLL05389.1"/>
    <property type="molecule type" value="Genomic_DNA"/>
</dbReference>
<sequence>MRRILVLVAAMVATSTGLALAGAAPASAWTWTNGSTVYNSGNLCVQGDAGIDHVGATFSGNLAYANVYARGAGCGAGLVNSYAAVRLDVLKWNGSAWYLCRNTDWLYGYTGVNQWGPYGPSQVYNYGGKASCGVGWYATRAYAYVSDGTAWRGGTVWAQEYVA</sequence>
<comment type="caution">
    <text evidence="2">The sequence shown here is derived from an EMBL/GenBank/DDBJ whole genome shotgun (WGS) entry which is preliminary data.</text>
</comment>
<feature type="signal peptide" evidence="1">
    <location>
        <begin position="1"/>
        <end position="21"/>
    </location>
</feature>
<dbReference type="RefSeq" id="WP_261960254.1">
    <property type="nucleotide sequence ID" value="NZ_BAAAXA010000001.1"/>
</dbReference>
<evidence type="ECO:0000313" key="2">
    <source>
        <dbReference type="EMBL" id="GLL05389.1"/>
    </source>
</evidence>
<evidence type="ECO:0000256" key="1">
    <source>
        <dbReference type="SAM" id="SignalP"/>
    </source>
</evidence>
<organism evidence="2 3">
    <name type="scientific">Dactylosporangium matsuzakiense</name>
    <dbReference type="NCBI Taxonomy" id="53360"/>
    <lineage>
        <taxon>Bacteria</taxon>
        <taxon>Bacillati</taxon>
        <taxon>Actinomycetota</taxon>
        <taxon>Actinomycetes</taxon>
        <taxon>Micromonosporales</taxon>
        <taxon>Micromonosporaceae</taxon>
        <taxon>Dactylosporangium</taxon>
    </lineage>
</organism>
<reference evidence="2" key="2">
    <citation type="submission" date="2023-01" db="EMBL/GenBank/DDBJ databases">
        <authorList>
            <person name="Sun Q."/>
            <person name="Evtushenko L."/>
        </authorList>
    </citation>
    <scope>NUCLEOTIDE SEQUENCE</scope>
    <source>
        <strain evidence="2">VKM Ac-1321</strain>
    </source>
</reference>
<feature type="chain" id="PRO_5040816695" evidence="1">
    <location>
        <begin position="22"/>
        <end position="163"/>
    </location>
</feature>
<name>A0A9W6KRL6_9ACTN</name>
<evidence type="ECO:0000313" key="3">
    <source>
        <dbReference type="Proteomes" id="UP001143480"/>
    </source>
</evidence>
<keyword evidence="3" id="KW-1185">Reference proteome</keyword>
<proteinExistence type="predicted"/>
<gene>
    <name evidence="2" type="ORF">GCM10017581_071360</name>
</gene>